<name>A0ABD2CC77_VESMC</name>
<accession>A0ABD2CC77</accession>
<dbReference type="EMBL" id="JAYRBN010000056">
    <property type="protein sequence ID" value="KAL2742657.1"/>
    <property type="molecule type" value="Genomic_DNA"/>
</dbReference>
<sequence>MFKEIKDLVNKLNPKKMYNDTRYSLINFIHILKRIFNQISCDDELTLHNVMDFDSRSLSEQAQGQKETKRNIEYLMLKNSQGHKNQHKPNSDADIISNAIPQNIDR</sequence>
<gene>
    <name evidence="2" type="ORF">V1477_008146</name>
</gene>
<comment type="caution">
    <text evidence="2">The sequence shown here is derived from an EMBL/GenBank/DDBJ whole genome shotgun (WGS) entry which is preliminary data.</text>
</comment>
<evidence type="ECO:0000313" key="2">
    <source>
        <dbReference type="EMBL" id="KAL2742657.1"/>
    </source>
</evidence>
<evidence type="ECO:0000313" key="3">
    <source>
        <dbReference type="Proteomes" id="UP001607303"/>
    </source>
</evidence>
<keyword evidence="3" id="KW-1185">Reference proteome</keyword>
<organism evidence="2 3">
    <name type="scientific">Vespula maculifrons</name>
    <name type="common">Eastern yellow jacket</name>
    <name type="synonym">Wasp</name>
    <dbReference type="NCBI Taxonomy" id="7453"/>
    <lineage>
        <taxon>Eukaryota</taxon>
        <taxon>Metazoa</taxon>
        <taxon>Ecdysozoa</taxon>
        <taxon>Arthropoda</taxon>
        <taxon>Hexapoda</taxon>
        <taxon>Insecta</taxon>
        <taxon>Pterygota</taxon>
        <taxon>Neoptera</taxon>
        <taxon>Endopterygota</taxon>
        <taxon>Hymenoptera</taxon>
        <taxon>Apocrita</taxon>
        <taxon>Aculeata</taxon>
        <taxon>Vespoidea</taxon>
        <taxon>Vespidae</taxon>
        <taxon>Vespinae</taxon>
        <taxon>Vespula</taxon>
    </lineage>
</organism>
<dbReference type="AlphaFoldDB" id="A0ABD2CC77"/>
<protein>
    <submittedName>
        <fullName evidence="2">Uncharacterized protein</fullName>
    </submittedName>
</protein>
<dbReference type="Proteomes" id="UP001607303">
    <property type="component" value="Unassembled WGS sequence"/>
</dbReference>
<feature type="region of interest" description="Disordered" evidence="1">
    <location>
        <begin position="78"/>
        <end position="106"/>
    </location>
</feature>
<proteinExistence type="predicted"/>
<reference evidence="2 3" key="1">
    <citation type="journal article" date="2024" name="Ann. Entomol. Soc. Am.">
        <title>Genomic analyses of the southern and eastern yellowjacket wasps (Hymenoptera: Vespidae) reveal evolutionary signatures of social life.</title>
        <authorList>
            <person name="Catto M.A."/>
            <person name="Caine P.B."/>
            <person name="Orr S.E."/>
            <person name="Hunt B.G."/>
            <person name="Goodisman M.A.D."/>
        </authorList>
    </citation>
    <scope>NUCLEOTIDE SEQUENCE [LARGE SCALE GENOMIC DNA]</scope>
    <source>
        <strain evidence="2">232</strain>
        <tissue evidence="2">Head and thorax</tissue>
    </source>
</reference>
<evidence type="ECO:0000256" key="1">
    <source>
        <dbReference type="SAM" id="MobiDB-lite"/>
    </source>
</evidence>